<dbReference type="RefSeq" id="WP_344636522.1">
    <property type="nucleotide sequence ID" value="NZ_BAAATR010000009.1"/>
</dbReference>
<reference evidence="2 3" key="1">
    <citation type="journal article" date="2019" name="Int. J. Syst. Evol. Microbiol.">
        <title>The Global Catalogue of Microorganisms (GCM) 10K type strain sequencing project: providing services to taxonomists for standard genome sequencing and annotation.</title>
        <authorList>
            <consortium name="The Broad Institute Genomics Platform"/>
            <consortium name="The Broad Institute Genome Sequencing Center for Infectious Disease"/>
            <person name="Wu L."/>
            <person name="Ma J."/>
        </authorList>
    </citation>
    <scope>NUCLEOTIDE SEQUENCE [LARGE SCALE GENOMIC DNA]</scope>
    <source>
        <strain evidence="2 3">JCM 7356</strain>
    </source>
</reference>
<evidence type="ECO:0000313" key="2">
    <source>
        <dbReference type="EMBL" id="GAA2243500.1"/>
    </source>
</evidence>
<keyword evidence="3" id="KW-1185">Reference proteome</keyword>
<evidence type="ECO:0000256" key="1">
    <source>
        <dbReference type="SAM" id="SignalP"/>
    </source>
</evidence>
<dbReference type="EMBL" id="BAAATR010000009">
    <property type="protein sequence ID" value="GAA2243500.1"/>
    <property type="molecule type" value="Genomic_DNA"/>
</dbReference>
<keyword evidence="1" id="KW-0732">Signal</keyword>
<organism evidence="2 3">
    <name type="scientific">Kitasatospora cystarginea</name>
    <dbReference type="NCBI Taxonomy" id="58350"/>
    <lineage>
        <taxon>Bacteria</taxon>
        <taxon>Bacillati</taxon>
        <taxon>Actinomycetota</taxon>
        <taxon>Actinomycetes</taxon>
        <taxon>Kitasatosporales</taxon>
        <taxon>Streptomycetaceae</taxon>
        <taxon>Kitasatospora</taxon>
    </lineage>
</organism>
<evidence type="ECO:0000313" key="3">
    <source>
        <dbReference type="Proteomes" id="UP001500305"/>
    </source>
</evidence>
<proteinExistence type="predicted"/>
<dbReference type="PROSITE" id="PS51257">
    <property type="entry name" value="PROKAR_LIPOPROTEIN"/>
    <property type="match status" value="1"/>
</dbReference>
<dbReference type="Proteomes" id="UP001500305">
    <property type="component" value="Unassembled WGS sequence"/>
</dbReference>
<evidence type="ECO:0008006" key="4">
    <source>
        <dbReference type="Google" id="ProtNLM"/>
    </source>
</evidence>
<feature type="signal peptide" evidence="1">
    <location>
        <begin position="1"/>
        <end position="30"/>
    </location>
</feature>
<feature type="chain" id="PRO_5046453858" description="Chaplin domain-containing protein" evidence="1">
    <location>
        <begin position="31"/>
        <end position="50"/>
    </location>
</feature>
<accession>A0ABN3DWU6</accession>
<sequence length="50" mass="4691">MSAAHKTLSPRNVLLAAALCGLLFAGAGSAAACSAVDAIAPGFGNSCVSG</sequence>
<comment type="caution">
    <text evidence="2">The sequence shown here is derived from an EMBL/GenBank/DDBJ whole genome shotgun (WGS) entry which is preliminary data.</text>
</comment>
<gene>
    <name evidence="2" type="ORF">GCM10010430_26520</name>
</gene>
<name>A0ABN3DWU6_9ACTN</name>
<protein>
    <recommendedName>
        <fullName evidence="4">Chaplin domain-containing protein</fullName>
    </recommendedName>
</protein>